<gene>
    <name evidence="1" type="ORF">S06H3_64446</name>
</gene>
<dbReference type="EMBL" id="BARV01043050">
    <property type="protein sequence ID" value="GAI53352.1"/>
    <property type="molecule type" value="Genomic_DNA"/>
</dbReference>
<comment type="caution">
    <text evidence="1">The sequence shown here is derived from an EMBL/GenBank/DDBJ whole genome shotgun (WGS) entry which is preliminary data.</text>
</comment>
<protein>
    <submittedName>
        <fullName evidence="1">Uncharacterized protein</fullName>
    </submittedName>
</protein>
<sequence length="106" mass="12360">MNDKRMLIVDAEVVKRIDENRGDLSISEFINLLIDNQLREESIKRNEVSREEFRQFQEGMKDLLRSFLEFFVTYGLELGKQTGDEEFQQLSQKLQALGKSVKSKSG</sequence>
<proteinExistence type="predicted"/>
<reference evidence="1" key="1">
    <citation type="journal article" date="2014" name="Front. Microbiol.">
        <title>High frequency of phylogenetically diverse reductive dehalogenase-homologous genes in deep subseafloor sedimentary metagenomes.</title>
        <authorList>
            <person name="Kawai M."/>
            <person name="Futagami T."/>
            <person name="Toyoda A."/>
            <person name="Takaki Y."/>
            <person name="Nishi S."/>
            <person name="Hori S."/>
            <person name="Arai W."/>
            <person name="Tsubouchi T."/>
            <person name="Morono Y."/>
            <person name="Uchiyama I."/>
            <person name="Ito T."/>
            <person name="Fujiyama A."/>
            <person name="Inagaki F."/>
            <person name="Takami H."/>
        </authorList>
    </citation>
    <scope>NUCLEOTIDE SEQUENCE</scope>
    <source>
        <strain evidence="1">Expedition CK06-06</strain>
    </source>
</reference>
<dbReference type="AlphaFoldDB" id="X1PAJ7"/>
<evidence type="ECO:0000313" key="1">
    <source>
        <dbReference type="EMBL" id="GAI53352.1"/>
    </source>
</evidence>
<organism evidence="1">
    <name type="scientific">marine sediment metagenome</name>
    <dbReference type="NCBI Taxonomy" id="412755"/>
    <lineage>
        <taxon>unclassified sequences</taxon>
        <taxon>metagenomes</taxon>
        <taxon>ecological metagenomes</taxon>
    </lineage>
</organism>
<name>X1PAJ7_9ZZZZ</name>
<accession>X1PAJ7</accession>